<dbReference type="PROSITE" id="PS00086">
    <property type="entry name" value="CYTOCHROME_P450"/>
    <property type="match status" value="1"/>
</dbReference>
<evidence type="ECO:0000256" key="5">
    <source>
        <dbReference type="ARBA" id="ARBA00023004"/>
    </source>
</evidence>
<comment type="cofactor">
    <cofactor evidence="1 6">
        <name>heme</name>
        <dbReference type="ChEBI" id="CHEBI:30413"/>
    </cofactor>
</comment>
<dbReference type="Gene3D" id="1.10.630.10">
    <property type="entry name" value="Cytochrome P450"/>
    <property type="match status" value="1"/>
</dbReference>
<accession>A0AAJ0BVX3</accession>
<evidence type="ECO:0000256" key="4">
    <source>
        <dbReference type="ARBA" id="ARBA00022723"/>
    </source>
</evidence>
<dbReference type="PANTHER" id="PTHR24305:SF232">
    <property type="entry name" value="P450, PUTATIVE (EUROFUNG)-RELATED"/>
    <property type="match status" value="1"/>
</dbReference>
<keyword evidence="9" id="KW-1185">Reference proteome</keyword>
<dbReference type="Proteomes" id="UP001244011">
    <property type="component" value="Unassembled WGS sequence"/>
</dbReference>
<evidence type="ECO:0000256" key="1">
    <source>
        <dbReference type="ARBA" id="ARBA00001971"/>
    </source>
</evidence>
<dbReference type="RefSeq" id="XP_060280245.1">
    <property type="nucleotide sequence ID" value="XM_060428867.1"/>
</dbReference>
<gene>
    <name evidence="8" type="ORF">QBC33DRAFT_548591</name>
</gene>
<comment type="similarity">
    <text evidence="2 7">Belongs to the cytochrome P450 family.</text>
</comment>
<dbReference type="PANTHER" id="PTHR24305">
    <property type="entry name" value="CYTOCHROME P450"/>
    <property type="match status" value="1"/>
</dbReference>
<dbReference type="InterPro" id="IPR050121">
    <property type="entry name" value="Cytochrome_P450_monoxygenase"/>
</dbReference>
<dbReference type="InterPro" id="IPR036396">
    <property type="entry name" value="Cyt_P450_sf"/>
</dbReference>
<reference evidence="8" key="1">
    <citation type="submission" date="2023-06" db="EMBL/GenBank/DDBJ databases">
        <title>Genome-scale phylogeny and comparative genomics of the fungal order Sordariales.</title>
        <authorList>
            <consortium name="Lawrence Berkeley National Laboratory"/>
            <person name="Hensen N."/>
            <person name="Bonometti L."/>
            <person name="Westerberg I."/>
            <person name="Brannstrom I.O."/>
            <person name="Guillou S."/>
            <person name="Cros-Aarteil S."/>
            <person name="Calhoun S."/>
            <person name="Haridas S."/>
            <person name="Kuo A."/>
            <person name="Mondo S."/>
            <person name="Pangilinan J."/>
            <person name="Riley R."/>
            <person name="Labutti K."/>
            <person name="Andreopoulos B."/>
            <person name="Lipzen A."/>
            <person name="Chen C."/>
            <person name="Yanf M."/>
            <person name="Daum C."/>
            <person name="Ng V."/>
            <person name="Clum A."/>
            <person name="Steindorff A."/>
            <person name="Ohm R."/>
            <person name="Martin F."/>
            <person name="Silar P."/>
            <person name="Natvig D."/>
            <person name="Lalanne C."/>
            <person name="Gautier V."/>
            <person name="Ament-Velasquez S.L."/>
            <person name="Kruys A."/>
            <person name="Hutchinson M.I."/>
            <person name="Powell A.J."/>
            <person name="Barry K."/>
            <person name="Miller A.N."/>
            <person name="Grigoriev I.V."/>
            <person name="Debuchy R."/>
            <person name="Gladieux P."/>
            <person name="Thoren M.H."/>
            <person name="Johannesson H."/>
        </authorList>
    </citation>
    <scope>NUCLEOTIDE SEQUENCE</scope>
    <source>
        <strain evidence="8">8032-3</strain>
    </source>
</reference>
<evidence type="ECO:0000256" key="7">
    <source>
        <dbReference type="RuleBase" id="RU000461"/>
    </source>
</evidence>
<dbReference type="GO" id="GO:0020037">
    <property type="term" value="F:heme binding"/>
    <property type="evidence" value="ECO:0007669"/>
    <property type="project" value="InterPro"/>
</dbReference>
<evidence type="ECO:0000313" key="9">
    <source>
        <dbReference type="Proteomes" id="UP001244011"/>
    </source>
</evidence>
<dbReference type="PRINTS" id="PR00463">
    <property type="entry name" value="EP450I"/>
</dbReference>
<dbReference type="InterPro" id="IPR001128">
    <property type="entry name" value="Cyt_P450"/>
</dbReference>
<dbReference type="PRINTS" id="PR00385">
    <property type="entry name" value="P450"/>
</dbReference>
<keyword evidence="7" id="KW-0503">Monooxygenase</keyword>
<organism evidence="8 9">
    <name type="scientific">Phialemonium atrogriseum</name>
    <dbReference type="NCBI Taxonomy" id="1093897"/>
    <lineage>
        <taxon>Eukaryota</taxon>
        <taxon>Fungi</taxon>
        <taxon>Dikarya</taxon>
        <taxon>Ascomycota</taxon>
        <taxon>Pezizomycotina</taxon>
        <taxon>Sordariomycetes</taxon>
        <taxon>Sordariomycetidae</taxon>
        <taxon>Cephalothecales</taxon>
        <taxon>Cephalothecaceae</taxon>
        <taxon>Phialemonium</taxon>
    </lineage>
</organism>
<protein>
    <submittedName>
        <fullName evidence="8">Cytochrome P450</fullName>
    </submittedName>
</protein>
<dbReference type="GO" id="GO:0005506">
    <property type="term" value="F:iron ion binding"/>
    <property type="evidence" value="ECO:0007669"/>
    <property type="project" value="InterPro"/>
</dbReference>
<dbReference type="Pfam" id="PF00067">
    <property type="entry name" value="p450"/>
    <property type="match status" value="1"/>
</dbReference>
<dbReference type="GO" id="GO:0004497">
    <property type="term" value="F:monooxygenase activity"/>
    <property type="evidence" value="ECO:0007669"/>
    <property type="project" value="UniProtKB-KW"/>
</dbReference>
<dbReference type="AlphaFoldDB" id="A0AAJ0BVX3"/>
<dbReference type="EMBL" id="MU839023">
    <property type="protein sequence ID" value="KAK1764032.1"/>
    <property type="molecule type" value="Genomic_DNA"/>
</dbReference>
<dbReference type="InterPro" id="IPR017972">
    <property type="entry name" value="Cyt_P450_CS"/>
</dbReference>
<sequence>MILNFYQASNIPFGGLSFAIPLLLLLLLLGNRVRACYKPGLRSLPGPFIASVTNLWRLVDVARGNHHDTLINLHRKYQSKLVRIGPNAVSVADPEAVRIIYGLKSGFIKTDFYTVQQSLSQGRPLENLFNTRNEDFHAAIRRPIANAYSMTTLLKYEPFVDTTSRVFLQRLNELYGDTGKACDLGTWLQYYAFDVIGEMTFSKRLGFLETGSDVGGIIKDLEWRLNYFAWCGQIPILDKFLVKSPIAVRMMPSNHVVKFTLDLVNDRLAHPSERQDFLDMFLKAKEEHPDLVNDRQVTSYSVTNIFAGSDTTAISLRSVFYHLLKNPPTLRKVVEEIDSAVDGRDCLQEPISFAESNKMPYLQAVLKEAMRVHPAVGLLLERLVPSGGCKIAGTWLPEGTTVGIDPWVLHRNKQVYGEDADVFRPERWLEADAETLKVMDRSFLAFGSGARTCIGRHISMLEMAKIVPQLLWAFELELENPKASWELHNYWFVRQTGLNVYLRKRPGRGGYLFA</sequence>
<keyword evidence="4 6" id="KW-0479">Metal-binding</keyword>
<proteinExistence type="inferred from homology"/>
<comment type="caution">
    <text evidence="8">The sequence shown here is derived from an EMBL/GenBank/DDBJ whole genome shotgun (WGS) entry which is preliminary data.</text>
</comment>
<dbReference type="GeneID" id="85312054"/>
<dbReference type="SUPFAM" id="SSF48264">
    <property type="entry name" value="Cytochrome P450"/>
    <property type="match status" value="1"/>
</dbReference>
<dbReference type="InterPro" id="IPR002401">
    <property type="entry name" value="Cyt_P450_E_grp-I"/>
</dbReference>
<keyword evidence="7" id="KW-0560">Oxidoreductase</keyword>
<dbReference type="CDD" id="cd11060">
    <property type="entry name" value="CYP57A1-like"/>
    <property type="match status" value="1"/>
</dbReference>
<dbReference type="GO" id="GO:0016705">
    <property type="term" value="F:oxidoreductase activity, acting on paired donors, with incorporation or reduction of molecular oxygen"/>
    <property type="evidence" value="ECO:0007669"/>
    <property type="project" value="InterPro"/>
</dbReference>
<evidence type="ECO:0000313" key="8">
    <source>
        <dbReference type="EMBL" id="KAK1764032.1"/>
    </source>
</evidence>
<evidence type="ECO:0000256" key="6">
    <source>
        <dbReference type="PIRSR" id="PIRSR602401-1"/>
    </source>
</evidence>
<evidence type="ECO:0000256" key="2">
    <source>
        <dbReference type="ARBA" id="ARBA00010617"/>
    </source>
</evidence>
<dbReference type="FunFam" id="1.10.630.10:FF:000050">
    <property type="entry name" value="Cytochrome P450 monooxygenase"/>
    <property type="match status" value="1"/>
</dbReference>
<feature type="binding site" description="axial binding residue" evidence="6">
    <location>
        <position position="453"/>
    </location>
    <ligand>
        <name>heme</name>
        <dbReference type="ChEBI" id="CHEBI:30413"/>
    </ligand>
    <ligandPart>
        <name>Fe</name>
        <dbReference type="ChEBI" id="CHEBI:18248"/>
    </ligandPart>
</feature>
<keyword evidence="5 6" id="KW-0408">Iron</keyword>
<evidence type="ECO:0000256" key="3">
    <source>
        <dbReference type="ARBA" id="ARBA00022617"/>
    </source>
</evidence>
<name>A0AAJ0BVX3_9PEZI</name>
<keyword evidence="3 6" id="KW-0349">Heme</keyword>